<keyword evidence="2" id="KW-1185">Reference proteome</keyword>
<organism evidence="1 2">
    <name type="scientific">Prototheca wickerhamii</name>
    <dbReference type="NCBI Taxonomy" id="3111"/>
    <lineage>
        <taxon>Eukaryota</taxon>
        <taxon>Viridiplantae</taxon>
        <taxon>Chlorophyta</taxon>
        <taxon>core chlorophytes</taxon>
        <taxon>Trebouxiophyceae</taxon>
        <taxon>Chlorellales</taxon>
        <taxon>Chlorellaceae</taxon>
        <taxon>Prototheca</taxon>
    </lineage>
</organism>
<protein>
    <submittedName>
        <fullName evidence="1">Uncharacterized protein</fullName>
    </submittedName>
</protein>
<dbReference type="AlphaFoldDB" id="A0AAD9MLU7"/>
<gene>
    <name evidence="1" type="ORF">QBZ16_000103</name>
</gene>
<reference evidence="1" key="1">
    <citation type="submission" date="2021-01" db="EMBL/GenBank/DDBJ databases">
        <authorList>
            <person name="Eckstrom K.M.E."/>
        </authorList>
    </citation>
    <scope>NUCLEOTIDE SEQUENCE</scope>
    <source>
        <strain evidence="1">UVCC 0001</strain>
    </source>
</reference>
<sequence length="235" mass="25949">MAEGLDPKPGQSRLAASRPLTRLQKRRLLQQEGSDEGAQARRARACAPRGRRCWHLALYVRWTTLCGAPKVTRLPLRTLSSLDQLQGMFSRLIRHAHRDRRLPAFMTSPDYIVCAPAEEFVSVPSALGSTHFRLVLLDEAGWEHTVSERVLAATPDPAEDLMVTLAEFQSNALDLGDHEVIFNMVSYPTVCILRRQVEAVALRAASRAPALGEEDLAAWLAEEEAASLGSAATRD</sequence>
<evidence type="ECO:0000313" key="2">
    <source>
        <dbReference type="Proteomes" id="UP001255856"/>
    </source>
</evidence>
<dbReference type="EMBL" id="JASFZW010000001">
    <property type="protein sequence ID" value="KAK2080250.1"/>
    <property type="molecule type" value="Genomic_DNA"/>
</dbReference>
<dbReference type="Proteomes" id="UP001255856">
    <property type="component" value="Unassembled WGS sequence"/>
</dbReference>
<accession>A0AAD9MLU7</accession>
<comment type="caution">
    <text evidence="1">The sequence shown here is derived from an EMBL/GenBank/DDBJ whole genome shotgun (WGS) entry which is preliminary data.</text>
</comment>
<proteinExistence type="predicted"/>
<evidence type="ECO:0000313" key="1">
    <source>
        <dbReference type="EMBL" id="KAK2080250.1"/>
    </source>
</evidence>
<name>A0AAD9MLU7_PROWI</name>